<dbReference type="AlphaFoldDB" id="A0A381V4N1"/>
<evidence type="ECO:0000259" key="1">
    <source>
        <dbReference type="Pfam" id="PF13452"/>
    </source>
</evidence>
<dbReference type="InterPro" id="IPR039569">
    <property type="entry name" value="FAS1-like_DH_region"/>
</dbReference>
<dbReference type="EMBL" id="UINC01007803">
    <property type="protein sequence ID" value="SVA35154.1"/>
    <property type="molecule type" value="Genomic_DNA"/>
</dbReference>
<name>A0A381V4N1_9ZZZZ</name>
<dbReference type="SUPFAM" id="SSF54637">
    <property type="entry name" value="Thioesterase/thiol ester dehydrase-isomerase"/>
    <property type="match status" value="1"/>
</dbReference>
<protein>
    <recommendedName>
        <fullName evidence="1">FAS1-like dehydratase domain-containing protein</fullName>
    </recommendedName>
</protein>
<gene>
    <name evidence="2" type="ORF">METZ01_LOCUS88008</name>
</gene>
<accession>A0A381V4N1</accession>
<feature type="non-terminal residue" evidence="2">
    <location>
        <position position="1"/>
    </location>
</feature>
<reference evidence="2" key="1">
    <citation type="submission" date="2018-05" db="EMBL/GenBank/DDBJ databases">
        <authorList>
            <person name="Lanie J.A."/>
            <person name="Ng W.-L."/>
            <person name="Kazmierczak K.M."/>
            <person name="Andrzejewski T.M."/>
            <person name="Davidsen T.M."/>
            <person name="Wayne K.J."/>
            <person name="Tettelin H."/>
            <person name="Glass J.I."/>
            <person name="Rusch D."/>
            <person name="Podicherti R."/>
            <person name="Tsui H.-C.T."/>
            <person name="Winkler M.E."/>
        </authorList>
    </citation>
    <scope>NUCLEOTIDE SEQUENCE</scope>
</reference>
<proteinExistence type="predicted"/>
<organism evidence="2">
    <name type="scientific">marine metagenome</name>
    <dbReference type="NCBI Taxonomy" id="408172"/>
    <lineage>
        <taxon>unclassified sequences</taxon>
        <taxon>metagenomes</taxon>
        <taxon>ecological metagenomes</taxon>
    </lineage>
</organism>
<feature type="domain" description="FAS1-like dehydratase" evidence="1">
    <location>
        <begin position="28"/>
        <end position="160"/>
    </location>
</feature>
<dbReference type="Gene3D" id="3.10.129.10">
    <property type="entry name" value="Hotdog Thioesterase"/>
    <property type="match status" value="1"/>
</dbReference>
<dbReference type="Pfam" id="PF13452">
    <property type="entry name" value="FAS1_DH_region"/>
    <property type="match status" value="1"/>
</dbReference>
<dbReference type="InterPro" id="IPR029069">
    <property type="entry name" value="HotDog_dom_sf"/>
</dbReference>
<evidence type="ECO:0000313" key="2">
    <source>
        <dbReference type="EMBL" id="SVA35154.1"/>
    </source>
</evidence>
<sequence>VNTRDPAPIPAEVTARIDLVQYEEDGGFPVEQGYVWTTCAAVQNGNPLFWEDDVAAALTDGPIAPPTMLSVWFRPHHWSPGRTEPAVPLQVHFDLKEDLDLPEAIISSNTNTFHEPVRIGDRVRSRQVLRSVSEPRTTKLGRGRFWTIDVEYLNQDDVVVGVESYTAFGYRRPEAGEEAP</sequence>